<reference evidence="1" key="1">
    <citation type="submission" date="2020-04" db="EMBL/GenBank/DDBJ databases">
        <authorList>
            <person name="Zhang T."/>
        </authorList>
    </citation>
    <scope>NUCLEOTIDE SEQUENCE</scope>
    <source>
        <strain evidence="1">HKST-UBA02</strain>
    </source>
</reference>
<accession>A0A956SEF8</accession>
<sequence length="275" mass="29948">MEIRSVSRHARRSFSVGVRLVVVVAVLVATSVASAMAEQFEGGSFCTYDLQPGVSEPHPAVRHCTCTADLAYFINSDDQFDRAIMWSGPGLAPGSGMFAEYFETPDERPGAVCILYLRITSLVSSLRTSIDLYVWDDDGGRPGEVLGILPELPLFSIAPYPAVGTRDWDIYERMPIGVQGGFWLGLRGNWDPEGCSVLLPIDTFDDDPKVPALRRDAVTYVGPGVDELSEGWHPLEDIVGVPAATGINAVIGWCPVPVLETSWGQIKSLYLGDER</sequence>
<dbReference type="AlphaFoldDB" id="A0A956SEF8"/>
<organism evidence="1 2">
    <name type="scientific">Eiseniibacteriota bacterium</name>
    <dbReference type="NCBI Taxonomy" id="2212470"/>
    <lineage>
        <taxon>Bacteria</taxon>
        <taxon>Candidatus Eiseniibacteriota</taxon>
    </lineage>
</organism>
<gene>
    <name evidence="1" type="ORF">KDA27_10855</name>
</gene>
<proteinExistence type="predicted"/>
<evidence type="ECO:0000313" key="1">
    <source>
        <dbReference type="EMBL" id="MCA9756289.1"/>
    </source>
</evidence>
<comment type="caution">
    <text evidence="1">The sequence shown here is derived from an EMBL/GenBank/DDBJ whole genome shotgun (WGS) entry which is preliminary data.</text>
</comment>
<dbReference type="Proteomes" id="UP000739538">
    <property type="component" value="Unassembled WGS sequence"/>
</dbReference>
<reference evidence="1" key="2">
    <citation type="journal article" date="2021" name="Microbiome">
        <title>Successional dynamics and alternative stable states in a saline activated sludge microbial community over 9 years.</title>
        <authorList>
            <person name="Wang Y."/>
            <person name="Ye J."/>
            <person name="Ju F."/>
            <person name="Liu L."/>
            <person name="Boyd J.A."/>
            <person name="Deng Y."/>
            <person name="Parks D.H."/>
            <person name="Jiang X."/>
            <person name="Yin X."/>
            <person name="Woodcroft B.J."/>
            <person name="Tyson G.W."/>
            <person name="Hugenholtz P."/>
            <person name="Polz M.F."/>
            <person name="Zhang T."/>
        </authorList>
    </citation>
    <scope>NUCLEOTIDE SEQUENCE</scope>
    <source>
        <strain evidence="1">HKST-UBA02</strain>
    </source>
</reference>
<name>A0A956SEF8_UNCEI</name>
<dbReference type="EMBL" id="JAGQHS010000048">
    <property type="protein sequence ID" value="MCA9756289.1"/>
    <property type="molecule type" value="Genomic_DNA"/>
</dbReference>
<protein>
    <submittedName>
        <fullName evidence="1">Uncharacterized protein</fullName>
    </submittedName>
</protein>
<evidence type="ECO:0000313" key="2">
    <source>
        <dbReference type="Proteomes" id="UP000739538"/>
    </source>
</evidence>